<accession>A0A4V1EDM3</accession>
<dbReference type="Pfam" id="PF22422">
    <property type="entry name" value="MGH1-like_GH"/>
    <property type="match status" value="1"/>
</dbReference>
<feature type="domain" description="Mannosylglycerate hydrolase MGH1-like glycoside hydrolase" evidence="2">
    <location>
        <begin position="264"/>
        <end position="447"/>
    </location>
</feature>
<dbReference type="InterPro" id="IPR029058">
    <property type="entry name" value="AB_hydrolase_fold"/>
</dbReference>
<dbReference type="Gene3D" id="1.50.10.10">
    <property type="match status" value="1"/>
</dbReference>
<evidence type="ECO:0000259" key="2">
    <source>
        <dbReference type="Pfam" id="PF22422"/>
    </source>
</evidence>
<feature type="signal peptide" evidence="1">
    <location>
        <begin position="1"/>
        <end position="21"/>
    </location>
</feature>
<organism evidence="3 6">
    <name type="scientific">Pseudoduganella umbonata</name>
    <dbReference type="NCBI Taxonomy" id="864828"/>
    <lineage>
        <taxon>Bacteria</taxon>
        <taxon>Pseudomonadati</taxon>
        <taxon>Pseudomonadota</taxon>
        <taxon>Betaproteobacteria</taxon>
        <taxon>Burkholderiales</taxon>
        <taxon>Oxalobacteraceae</taxon>
        <taxon>Telluria group</taxon>
        <taxon>Pseudoduganella</taxon>
    </lineage>
</organism>
<evidence type="ECO:0000313" key="3">
    <source>
        <dbReference type="EMBL" id="MBB3220974.1"/>
    </source>
</evidence>
<dbReference type="Gene3D" id="3.40.50.1820">
    <property type="entry name" value="alpha/beta hydrolase"/>
    <property type="match status" value="1"/>
</dbReference>
<feature type="chain" id="PRO_5044609961" evidence="1">
    <location>
        <begin position="22"/>
        <end position="1089"/>
    </location>
</feature>
<reference evidence="4 5" key="1">
    <citation type="submission" date="2019-05" db="EMBL/GenBank/DDBJ databases">
        <title>Draft Genome Sequences of Six Type Strains of the Genus Massilia.</title>
        <authorList>
            <person name="Miess H."/>
            <person name="Frediansyhah A."/>
            <person name="Gross H."/>
        </authorList>
    </citation>
    <scope>NUCLEOTIDE SEQUENCE [LARGE SCALE GENOMIC DNA]</scope>
    <source>
        <strain evidence="4 5">DSMZ 26121</strain>
    </source>
</reference>
<evidence type="ECO:0000313" key="6">
    <source>
        <dbReference type="Proteomes" id="UP000584325"/>
    </source>
</evidence>
<dbReference type="SUPFAM" id="SSF48208">
    <property type="entry name" value="Six-hairpin glycosidases"/>
    <property type="match status" value="1"/>
</dbReference>
<dbReference type="PANTHER" id="PTHR48098">
    <property type="entry name" value="ENTEROCHELIN ESTERASE-RELATED"/>
    <property type="match status" value="1"/>
</dbReference>
<dbReference type="OrthoDB" id="49490at2"/>
<dbReference type="SUPFAM" id="SSF53474">
    <property type="entry name" value="alpha/beta-Hydrolases"/>
    <property type="match status" value="1"/>
</dbReference>
<dbReference type="AlphaFoldDB" id="A0A4V1EDM3"/>
<protein>
    <submittedName>
        <fullName evidence="4">Esterase</fullName>
    </submittedName>
    <submittedName>
        <fullName evidence="3">Putative alpha/beta superfamily hydrolase</fullName>
    </submittedName>
</protein>
<dbReference type="InterPro" id="IPR012341">
    <property type="entry name" value="6hp_glycosidase-like_sf"/>
</dbReference>
<evidence type="ECO:0000256" key="1">
    <source>
        <dbReference type="SAM" id="SignalP"/>
    </source>
</evidence>
<dbReference type="EMBL" id="CP040017">
    <property type="protein sequence ID" value="QCP11581.1"/>
    <property type="molecule type" value="Genomic_DNA"/>
</dbReference>
<evidence type="ECO:0000313" key="4">
    <source>
        <dbReference type="EMBL" id="QCP11581.1"/>
    </source>
</evidence>
<proteinExistence type="predicted"/>
<gene>
    <name evidence="4" type="ORF">FCL38_15005</name>
    <name evidence="3" type="ORF">FHS02_001773</name>
</gene>
<dbReference type="InterPro" id="IPR000801">
    <property type="entry name" value="Esterase-like"/>
</dbReference>
<dbReference type="Proteomes" id="UP000298763">
    <property type="component" value="Chromosome"/>
</dbReference>
<dbReference type="PANTHER" id="PTHR48098:SF6">
    <property type="entry name" value="FERRI-BACILLIBACTIN ESTERASE BESA"/>
    <property type="match status" value="1"/>
</dbReference>
<dbReference type="Proteomes" id="UP000584325">
    <property type="component" value="Unassembled WGS sequence"/>
</dbReference>
<dbReference type="GO" id="GO:0016787">
    <property type="term" value="F:hydrolase activity"/>
    <property type="evidence" value="ECO:0007669"/>
    <property type="project" value="UniProtKB-KW"/>
</dbReference>
<dbReference type="InterPro" id="IPR054491">
    <property type="entry name" value="MGH1-like_GH"/>
</dbReference>
<dbReference type="Gene3D" id="2.60.120.260">
    <property type="entry name" value="Galactose-binding domain-like"/>
    <property type="match status" value="1"/>
</dbReference>
<dbReference type="RefSeq" id="WP_137314428.1">
    <property type="nucleotide sequence ID" value="NZ_CP040017.1"/>
</dbReference>
<dbReference type="EMBL" id="JACHXS010000002">
    <property type="protein sequence ID" value="MBB3220974.1"/>
    <property type="molecule type" value="Genomic_DNA"/>
</dbReference>
<dbReference type="InterPro" id="IPR008928">
    <property type="entry name" value="6-hairpin_glycosidase_sf"/>
</dbReference>
<keyword evidence="1" id="KW-0732">Signal</keyword>
<dbReference type="Pfam" id="PF00756">
    <property type="entry name" value="Esterase"/>
    <property type="match status" value="1"/>
</dbReference>
<keyword evidence="5" id="KW-1185">Reference proteome</keyword>
<reference evidence="3 6" key="2">
    <citation type="submission" date="2020-08" db="EMBL/GenBank/DDBJ databases">
        <title>Genomic Encyclopedia of Type Strains, Phase III (KMG-III): the genomes of soil and plant-associated and newly described type strains.</title>
        <authorList>
            <person name="Whitman W."/>
        </authorList>
    </citation>
    <scope>NUCLEOTIDE SEQUENCE [LARGE SCALE GENOMIC DNA]</scope>
    <source>
        <strain evidence="3 6">CECT 7753</strain>
    </source>
</reference>
<name>A0A4V1EDM3_9BURK</name>
<keyword evidence="3" id="KW-0378">Hydrolase</keyword>
<dbReference type="GO" id="GO:0005975">
    <property type="term" value="P:carbohydrate metabolic process"/>
    <property type="evidence" value="ECO:0007669"/>
    <property type="project" value="InterPro"/>
</dbReference>
<dbReference type="InterPro" id="IPR050583">
    <property type="entry name" value="Mycobacterial_A85_antigen"/>
</dbReference>
<evidence type="ECO:0000313" key="5">
    <source>
        <dbReference type="Proteomes" id="UP000298763"/>
    </source>
</evidence>
<sequence>MKRTTLAVAILASLAASSLQCAEQAVPFGTWGKQETVRIATPDDKAPLRTYMHETTMKLRDGDPQSVTYAESADLPRVRSGSLAFDALFAMAMAEMRQDAVSHIRDDSYNVDDRRAGQPIPCDCFETGEKWHYVWTRDLSYAAGLGLGMLDPQRVRNSLQFKLSGYRDGYSKPANVPGSADGLQIVQDTGSGGSWPVSTDRVTWAFGADEALKALPPAERAAFVPVALKALANTIEIDRVAVFDPAAGLYNGEESFLDWREQSYASWIPGQLAHMATAKALSTNVAHYKALTLAAQLAEEQGDAATAQRYGGWAVQLKDAINGRLWLKDAGMYSSLTAGHFDGAPQHKFDWLGQALAIVAGVADAEQASSIVARYPHGPMGAPVIWPQQPGRAVYHNRAIWPFVTAYGLKAAIQVQNVEAADAAYDTLLRGAAVNASNMENFEWLTGLPMFDPSGGKQPELAGPVVNSRRQLWSVGGLAGALVGGVFGINTTNDGIVVKPFITSKLRNEAFQDAGSATLAGLTLRGHGIDVQVVLPPRQQHGAGYYPVQQVLLNGKPVDARIKWADLAGRNTIVVQLGPLQPGRQGLTRVAADPLAIDPAVFSPPEPAIASAVKGRLVFAAKPAAGTVYNVYRDGRLAAAGIKTAAWTDPAPGSAACYAVEAVYPVSGNRSHHSAPACTGTALEIGAGDSRIVSSVKAGNGVIRDWGAPADTFAATIAVRQAGTYAVQVRYRNNAHQVNLGITGGVKWMKVAGADGAAVAQGVVQLPHSPAGETVYSTPLAARLKPGSYTVELHDFINMSSMRSNATYADAGGKAGLVNRADIHGIRLLATSAPAPAPLAKGRLDIVEKVASPQLGNERKLRIWLPAGYDGNPGRRYPVLYMHDGQNLFDQKTAYSTEWHIDEVADRLAAQGDMREIIVVGVDNTPDRNAEYTPCCDARVGGGKVAAYGRFFVDTVKPYVDRHYRTLPDRGNTAVMGSSFGGLASLHMAQHHADVFGHAGIVSGSFWWNGGALLGTAPRAASTPVRLYVDAGTGMDGIEGTRAFHQALLKKGWREGGNLLYVEDEGGIHNEQAWAGRVHRALAWFFPIR</sequence>